<dbReference type="RefSeq" id="XP_060408818.1">
    <property type="nucleotide sequence ID" value="XM_060555822.1"/>
</dbReference>
<gene>
    <name evidence="1" type="ORF">LY79DRAFT_526229</name>
</gene>
<dbReference type="Proteomes" id="UP001230504">
    <property type="component" value="Unassembled WGS sequence"/>
</dbReference>
<proteinExistence type="predicted"/>
<protein>
    <submittedName>
        <fullName evidence="1">Uncharacterized protein</fullName>
    </submittedName>
</protein>
<dbReference type="GeneID" id="85440062"/>
<comment type="caution">
    <text evidence="1">The sequence shown here is derived from an EMBL/GenBank/DDBJ whole genome shotgun (WGS) entry which is preliminary data.</text>
</comment>
<dbReference type="AlphaFoldDB" id="A0AAD8UXY9"/>
<sequence>MLTEIARNMYLKATADRARTIRREIDRILNFASLEEFATIAAQIPIPDDPDWDLFEPPRESSDIGRSTWDDSEDVTTDLNAAGSRAVDPFSPSNGILDENNLEDIRSDNSSLARLVEVFRIRMRRGSNDSTGRKACDMRITARDSINNRKQSINGLFQAINPSENLTETVMPTVSPTPRSHGCPVYLRKQRLIVENVDQFSSNIPFKDQTHNIVVHDQFSAKHPSGLPKTNLKERFTQLSNEAVRVQSLLRFLKSQESTPTQIGRRRGHKGRLRGQNNIAHPLKQSVTMEEYEARPDAIFGEKGYVRMVRW</sequence>
<accession>A0AAD8UXY9</accession>
<name>A0AAD8UXY9_9PEZI</name>
<keyword evidence="2" id="KW-1185">Reference proteome</keyword>
<evidence type="ECO:0000313" key="1">
    <source>
        <dbReference type="EMBL" id="KAK1573161.1"/>
    </source>
</evidence>
<reference evidence="1" key="1">
    <citation type="submission" date="2021-06" db="EMBL/GenBank/DDBJ databases">
        <title>Comparative genomics, transcriptomics and evolutionary studies reveal genomic signatures of adaptation to plant cell wall in hemibiotrophic fungi.</title>
        <authorList>
            <consortium name="DOE Joint Genome Institute"/>
            <person name="Baroncelli R."/>
            <person name="Diaz J.F."/>
            <person name="Benocci T."/>
            <person name="Peng M."/>
            <person name="Battaglia E."/>
            <person name="Haridas S."/>
            <person name="Andreopoulos W."/>
            <person name="Labutti K."/>
            <person name="Pangilinan J."/>
            <person name="Floch G.L."/>
            <person name="Makela M.R."/>
            <person name="Henrissat B."/>
            <person name="Grigoriev I.V."/>
            <person name="Crouch J.A."/>
            <person name="De Vries R.P."/>
            <person name="Sukno S.A."/>
            <person name="Thon M.R."/>
        </authorList>
    </citation>
    <scope>NUCLEOTIDE SEQUENCE</scope>
    <source>
        <strain evidence="1">CBS 125086</strain>
    </source>
</reference>
<organism evidence="1 2">
    <name type="scientific">Colletotrichum navitas</name>
    <dbReference type="NCBI Taxonomy" id="681940"/>
    <lineage>
        <taxon>Eukaryota</taxon>
        <taxon>Fungi</taxon>
        <taxon>Dikarya</taxon>
        <taxon>Ascomycota</taxon>
        <taxon>Pezizomycotina</taxon>
        <taxon>Sordariomycetes</taxon>
        <taxon>Hypocreomycetidae</taxon>
        <taxon>Glomerellales</taxon>
        <taxon>Glomerellaceae</taxon>
        <taxon>Colletotrichum</taxon>
        <taxon>Colletotrichum graminicola species complex</taxon>
    </lineage>
</organism>
<dbReference type="EMBL" id="JAHLJV010000097">
    <property type="protein sequence ID" value="KAK1573161.1"/>
    <property type="molecule type" value="Genomic_DNA"/>
</dbReference>
<evidence type="ECO:0000313" key="2">
    <source>
        <dbReference type="Proteomes" id="UP001230504"/>
    </source>
</evidence>